<feature type="repeat" description="PPR" evidence="2">
    <location>
        <begin position="193"/>
        <end position="227"/>
    </location>
</feature>
<dbReference type="InterPro" id="IPR002885">
    <property type="entry name" value="PPR_rpt"/>
</dbReference>
<evidence type="ECO:0000256" key="2">
    <source>
        <dbReference type="PROSITE-ProRule" id="PRU00708"/>
    </source>
</evidence>
<dbReference type="Pfam" id="PF01535">
    <property type="entry name" value="PPR"/>
    <property type="match status" value="5"/>
</dbReference>
<dbReference type="PROSITE" id="PS51375">
    <property type="entry name" value="PPR"/>
    <property type="match status" value="5"/>
</dbReference>
<dbReference type="InterPro" id="IPR046848">
    <property type="entry name" value="E_motif"/>
</dbReference>
<name>A0AB40BW23_DIOCR</name>
<feature type="repeat" description="PPR" evidence="2">
    <location>
        <begin position="91"/>
        <end position="125"/>
    </location>
</feature>
<dbReference type="NCBIfam" id="TIGR00756">
    <property type="entry name" value="PPR"/>
    <property type="match status" value="5"/>
</dbReference>
<dbReference type="GO" id="GO:0003723">
    <property type="term" value="F:RNA binding"/>
    <property type="evidence" value="ECO:0007669"/>
    <property type="project" value="InterPro"/>
</dbReference>
<dbReference type="PANTHER" id="PTHR47926">
    <property type="entry name" value="PENTATRICOPEPTIDE REPEAT-CONTAINING PROTEIN"/>
    <property type="match status" value="1"/>
</dbReference>
<keyword evidence="1" id="KW-0677">Repeat</keyword>
<keyword evidence="3" id="KW-1185">Reference proteome</keyword>
<dbReference type="GO" id="GO:0009451">
    <property type="term" value="P:RNA modification"/>
    <property type="evidence" value="ECO:0007669"/>
    <property type="project" value="InterPro"/>
</dbReference>
<dbReference type="Proteomes" id="UP001515500">
    <property type="component" value="Chromosome 9"/>
</dbReference>
<proteinExistence type="predicted"/>
<dbReference type="Pfam" id="PF20431">
    <property type="entry name" value="E_motif"/>
    <property type="match status" value="1"/>
</dbReference>
<accession>A0AB40BW23</accession>
<dbReference type="AlphaFoldDB" id="A0AB40BW23"/>
<dbReference type="RefSeq" id="XP_039131659.1">
    <property type="nucleotide sequence ID" value="XM_039275725.1"/>
</dbReference>
<dbReference type="FunFam" id="1.25.40.10:FF:000351">
    <property type="entry name" value="Pentatricopeptide repeat-containing protein"/>
    <property type="match status" value="1"/>
</dbReference>
<evidence type="ECO:0000313" key="3">
    <source>
        <dbReference type="Proteomes" id="UP001515500"/>
    </source>
</evidence>
<reference evidence="4" key="1">
    <citation type="submission" date="2025-08" db="UniProtKB">
        <authorList>
            <consortium name="RefSeq"/>
        </authorList>
    </citation>
    <scope>IDENTIFICATION</scope>
</reference>
<dbReference type="GeneID" id="120268279"/>
<feature type="repeat" description="PPR" evidence="2">
    <location>
        <begin position="295"/>
        <end position="329"/>
    </location>
</feature>
<dbReference type="FunFam" id="1.25.40.10:FF:000381">
    <property type="entry name" value="Pentatricopeptide repeat-containing protein"/>
    <property type="match status" value="1"/>
</dbReference>
<dbReference type="PANTHER" id="PTHR47926:SF347">
    <property type="entry name" value="PENTATRICOPEPTIDE REPEAT-CONTAINING PROTEIN"/>
    <property type="match status" value="1"/>
</dbReference>
<gene>
    <name evidence="4" type="primary">LOC120268279</name>
</gene>
<feature type="repeat" description="PPR" evidence="2">
    <location>
        <begin position="431"/>
        <end position="465"/>
    </location>
</feature>
<protein>
    <submittedName>
        <fullName evidence="4">Pentatricopeptide repeat-containing protein At4g31070, mitochondrial isoform X1</fullName>
    </submittedName>
</protein>
<dbReference type="FunFam" id="1.25.40.10:FF:000090">
    <property type="entry name" value="Pentatricopeptide repeat-containing protein, chloroplastic"/>
    <property type="match status" value="1"/>
</dbReference>
<sequence length="577" mass="63917">MSKKLTETLIHNYLHSLQHHATTTSLSLPSLLKSLSSSPSSLPLVLQLHSSILKSGLSSDPITMNSLLSTYSRFSCFQSARQVFDTMPLRDVVSWNSMINCYATNLCLSESVDLFRKMQFSGYVTKPELVASVLSVCARFKDLRYGREIHGHAIRNAGFESGVLLLTALVDMYSKCGDLDSALSVFGLMSERNEVSWTAMITGCVVGGDHSLSFELFRGMVGEGVKPNRVTLISVLRACGEFGALRCGKEVHGYVLRHDFDLEPRVIAALIDMYCKFKQAFHLALFVFEQDQFKDVVTWSLMMMNSTRHGDNFRTMELFNRMKIDGVKPNSVTMLAILLACAGLPSMDHGRGVHCSILKSGLLSDVFIGNSLIDMYAKCGCLASAVQTFYEMPIKDSVSYTCMISGYGIHGHGYEALRLFYEMEKGGIRQDSITFLTILSACNRSGLIDKADEIFCKMKELNGDTSPLPEHYACYVDLLGRSGMVEDAYNVIRTMSSRPSPKLLSSLVLACRISGKFELAESLALQLLVLEPENAANYMLLSMIHAETGNWIGKERVLGMMRDRGLVKTSGSSQLEL</sequence>
<evidence type="ECO:0000256" key="1">
    <source>
        <dbReference type="ARBA" id="ARBA00022737"/>
    </source>
</evidence>
<feature type="repeat" description="PPR" evidence="2">
    <location>
        <begin position="396"/>
        <end position="430"/>
    </location>
</feature>
<organism evidence="3 4">
    <name type="scientific">Dioscorea cayennensis subsp. rotundata</name>
    <name type="common">White Guinea yam</name>
    <name type="synonym">Dioscorea rotundata</name>
    <dbReference type="NCBI Taxonomy" id="55577"/>
    <lineage>
        <taxon>Eukaryota</taxon>
        <taxon>Viridiplantae</taxon>
        <taxon>Streptophyta</taxon>
        <taxon>Embryophyta</taxon>
        <taxon>Tracheophyta</taxon>
        <taxon>Spermatophyta</taxon>
        <taxon>Magnoliopsida</taxon>
        <taxon>Liliopsida</taxon>
        <taxon>Dioscoreales</taxon>
        <taxon>Dioscoreaceae</taxon>
        <taxon>Dioscorea</taxon>
    </lineage>
</organism>
<dbReference type="InterPro" id="IPR046960">
    <property type="entry name" value="PPR_At4g14850-like_plant"/>
</dbReference>
<dbReference type="Gene3D" id="1.25.40.10">
    <property type="entry name" value="Tetratricopeptide repeat domain"/>
    <property type="match status" value="3"/>
</dbReference>
<dbReference type="Pfam" id="PF13041">
    <property type="entry name" value="PPR_2"/>
    <property type="match status" value="1"/>
</dbReference>
<dbReference type="Pfam" id="PF13812">
    <property type="entry name" value="PPR_3"/>
    <property type="match status" value="1"/>
</dbReference>
<dbReference type="InterPro" id="IPR011990">
    <property type="entry name" value="TPR-like_helical_dom_sf"/>
</dbReference>
<evidence type="ECO:0000313" key="4">
    <source>
        <dbReference type="RefSeq" id="XP_039131659.1"/>
    </source>
</evidence>